<accession>A0A2J7ZXK7</accession>
<protein>
    <submittedName>
        <fullName evidence="1">Uncharacterized protein</fullName>
    </submittedName>
</protein>
<comment type="caution">
    <text evidence="1">The sequence shown here is derived from an EMBL/GenBank/DDBJ whole genome shotgun (WGS) entry which is preliminary data.</text>
</comment>
<dbReference type="EMBL" id="PGGS01000342">
    <property type="protein sequence ID" value="PNH05004.1"/>
    <property type="molecule type" value="Genomic_DNA"/>
</dbReference>
<dbReference type="AlphaFoldDB" id="A0A2J7ZXK7"/>
<keyword evidence="2" id="KW-1185">Reference proteome</keyword>
<gene>
    <name evidence="1" type="ORF">TSOC_008773</name>
</gene>
<reference evidence="1 2" key="1">
    <citation type="journal article" date="2017" name="Mol. Biol. Evol.">
        <title>The 4-celled Tetrabaena socialis nuclear genome reveals the essential components for genetic control of cell number at the origin of multicellularity in the volvocine lineage.</title>
        <authorList>
            <person name="Featherston J."/>
            <person name="Arakaki Y."/>
            <person name="Hanschen E.R."/>
            <person name="Ferris P.J."/>
            <person name="Michod R.E."/>
            <person name="Olson B.J.S.C."/>
            <person name="Nozaki H."/>
            <person name="Durand P.M."/>
        </authorList>
    </citation>
    <scope>NUCLEOTIDE SEQUENCE [LARGE SCALE GENOMIC DNA]</scope>
    <source>
        <strain evidence="1 2">NIES-571</strain>
    </source>
</reference>
<dbReference type="Proteomes" id="UP000236333">
    <property type="component" value="Unassembled WGS sequence"/>
</dbReference>
<name>A0A2J7ZXK7_9CHLO</name>
<evidence type="ECO:0000313" key="2">
    <source>
        <dbReference type="Proteomes" id="UP000236333"/>
    </source>
</evidence>
<organism evidence="1 2">
    <name type="scientific">Tetrabaena socialis</name>
    <dbReference type="NCBI Taxonomy" id="47790"/>
    <lineage>
        <taxon>Eukaryota</taxon>
        <taxon>Viridiplantae</taxon>
        <taxon>Chlorophyta</taxon>
        <taxon>core chlorophytes</taxon>
        <taxon>Chlorophyceae</taxon>
        <taxon>CS clade</taxon>
        <taxon>Chlamydomonadales</taxon>
        <taxon>Tetrabaenaceae</taxon>
        <taxon>Tetrabaena</taxon>
    </lineage>
</organism>
<evidence type="ECO:0000313" key="1">
    <source>
        <dbReference type="EMBL" id="PNH05004.1"/>
    </source>
</evidence>
<sequence>MSFSRPVIVATVVLRRKLLTFRGPATSIRLGSAGRPEGIQMPRFASSVARAPTVASTPWFHLRVMVAQNFGPSSG</sequence>
<proteinExistence type="predicted"/>